<feature type="transmembrane region" description="Helical" evidence="1">
    <location>
        <begin position="79"/>
        <end position="98"/>
    </location>
</feature>
<dbReference type="EMBL" id="LCTK01000023">
    <property type="protein sequence ID" value="KKZ58637.1"/>
    <property type="molecule type" value="Genomic_DNA"/>
</dbReference>
<accession>A0A0M3G6T4</accession>
<dbReference type="InterPro" id="IPR035333">
    <property type="entry name" value="DUF5389"/>
</dbReference>
<name>A0A0M3G6T4_HAEHA</name>
<evidence type="ECO:0000313" key="3">
    <source>
        <dbReference type="Proteomes" id="UP000034750"/>
    </source>
</evidence>
<sequence>MTRQSLPRGFSLFSWGLAIFCAPVLLCPMALLLSTTFDKNPNLETWQVNLFSIFFWIYPVILAVVARILYRLHQRKPKLAFKLLVLSAVIFYIALITICKIGL</sequence>
<dbReference type="Proteomes" id="UP000034750">
    <property type="component" value="Unassembled WGS sequence"/>
</dbReference>
<dbReference type="PATRIC" id="fig|726.54.peg.1033"/>
<organism evidence="2 3">
    <name type="scientific">Haemophilus haemolyticus</name>
    <dbReference type="NCBI Taxonomy" id="726"/>
    <lineage>
        <taxon>Bacteria</taxon>
        <taxon>Pseudomonadati</taxon>
        <taxon>Pseudomonadota</taxon>
        <taxon>Gammaproteobacteria</taxon>
        <taxon>Pasteurellales</taxon>
        <taxon>Pasteurellaceae</taxon>
        <taxon>Haemophilus</taxon>
    </lineage>
</organism>
<proteinExistence type="predicted"/>
<evidence type="ECO:0000313" key="2">
    <source>
        <dbReference type="EMBL" id="KKZ58637.1"/>
    </source>
</evidence>
<comment type="caution">
    <text evidence="2">The sequence shown here is derived from an EMBL/GenBank/DDBJ whole genome shotgun (WGS) entry which is preliminary data.</text>
</comment>
<reference evidence="2 3" key="1">
    <citation type="submission" date="2015-05" db="EMBL/GenBank/DDBJ databases">
        <title>Comparative analyses of the lipooligosaccharides from nottypeable Haemophilus influenzae and Haemophilus haemolyticus.</title>
        <authorList>
            <person name="Post D.M.B."/>
            <person name="Ketterer M.R."/>
            <person name="Coffin J.E."/>
            <person name="Reinders L.M."/>
            <person name="Munson R.S.Jr."/>
            <person name="Bair T.B."/>
            <person name="Murphy T.F."/>
            <person name="Foster E."/>
            <person name="Gibson B.W."/>
            <person name="Apicella M.A."/>
        </authorList>
    </citation>
    <scope>NUCLEOTIDE SEQUENCE [LARGE SCALE GENOMIC DNA]</scope>
    <source>
        <strain evidence="2 3">11P18</strain>
    </source>
</reference>
<keyword evidence="1" id="KW-0472">Membrane</keyword>
<feature type="transmembrane region" description="Helical" evidence="1">
    <location>
        <begin position="12"/>
        <end position="33"/>
    </location>
</feature>
<dbReference type="Pfam" id="PF17364">
    <property type="entry name" value="DUF5389"/>
    <property type="match status" value="1"/>
</dbReference>
<evidence type="ECO:0000256" key="1">
    <source>
        <dbReference type="SAM" id="Phobius"/>
    </source>
</evidence>
<protein>
    <submittedName>
        <fullName evidence="2">Membrane protein</fullName>
    </submittedName>
</protein>
<dbReference type="AlphaFoldDB" id="A0A0M3G6T4"/>
<keyword evidence="1" id="KW-1133">Transmembrane helix</keyword>
<dbReference type="RefSeq" id="WP_005626613.1">
    <property type="nucleotide sequence ID" value="NZ_CP031238.1"/>
</dbReference>
<feature type="transmembrane region" description="Helical" evidence="1">
    <location>
        <begin position="53"/>
        <end position="70"/>
    </location>
</feature>
<gene>
    <name evidence="2" type="ORF">AAX18_05165</name>
</gene>
<keyword evidence="1" id="KW-0812">Transmembrane</keyword>